<evidence type="ECO:0000256" key="1">
    <source>
        <dbReference type="SAM" id="MobiDB-lite"/>
    </source>
</evidence>
<dbReference type="SUPFAM" id="SSF48452">
    <property type="entry name" value="TPR-like"/>
    <property type="match status" value="1"/>
</dbReference>
<reference evidence="5" key="1">
    <citation type="submission" date="2019-02" db="EMBL/GenBank/DDBJ databases">
        <title>Draft genome sequence of Planktothrix agardhii NIES-905.</title>
        <authorList>
            <person name="Yamaguchi H."/>
            <person name="Suzuki S."/>
            <person name="Kawachi M."/>
        </authorList>
    </citation>
    <scope>NUCLEOTIDE SEQUENCE [LARGE SCALE GENOMIC DNA]</scope>
    <source>
        <strain evidence="5">CCAP 1459/11A</strain>
    </source>
</reference>
<evidence type="ECO:0000259" key="3">
    <source>
        <dbReference type="Pfam" id="PF12770"/>
    </source>
</evidence>
<dbReference type="InterPro" id="IPR024983">
    <property type="entry name" value="CHAT_dom"/>
</dbReference>
<sequence>MTQEFHISVTPVGDNEYLVRTEKVASGVPLAEEQVKWPVDEWLAQARQLMNDPLLGLLEGQTVRRSRGFGQTIETQSTSDPPPLLSLVELGQQLYHGLFQGTLHNSWTCAQAIAQNRQELLQLRLGVKGKRLSSLPWEVLHAADRPIATGTDVVFSRYQPGMNSIPQTQVRKPNQPLKILIAIAAPTDQETLQLKREVLHLQEELRRENRRSNGNFVKPTTPDIQLTILEQPDREQLTQALEQGEYQVFHYAGHSNLGVSGGELYLVSRRTGLTETLNGDDLAGLLVNNGVQMVVLNSCRGAYGNIPNVSDDTEQLNLAEYAVKRGIPGVLAMAERIPDDVALTLTRLLYRNLNQGYPIDLSLSRARQGLISAYGSDQLYWALPILYLHRQFNGYLTANHANNSILEEQEFLPLPSPPVEQELKPKSTTKTLSLSELDNMNDDNIEDLLDDIVYEDNLDNDSDNLDFIGDFLNKSKVENPPIKTESISSLASEKIPSLSLNSPSKPITNKSLNSDSKTFLSGLSAVNLFKGKRLFWVLPFLLIPLGFGALWWQNMALQSKKLAETRHGETRHGETRHGETRHGTSLRTDKPQATDLKTANTDYVLGIAVEQFYQRNLLSAEEATTELLDRGALQKAKAALAAVQFQDLNDPMVNFLHGRLAWQSIQRGSTEYKIDDVRRHWAKAVQQNPKSMKYKNALGFAYYTEGKLENAYQVWMQVLEVEEPTLSGKITPGTANNIQSQVQQQDKLTAYAGISLVWWRFAQTLPSKEKEFMLSKAVKFSSKVMSEAPNKFEPNELSQNWMWSKELIRDWQLLLQQK</sequence>
<name>A0A4P5ZVT8_PLAAG</name>
<keyword evidence="2" id="KW-1133">Transmembrane helix</keyword>
<feature type="region of interest" description="Disordered" evidence="1">
    <location>
        <begin position="563"/>
        <end position="590"/>
    </location>
</feature>
<keyword evidence="2" id="KW-0472">Membrane</keyword>
<dbReference type="InterPro" id="IPR011990">
    <property type="entry name" value="TPR-like_helical_dom_sf"/>
</dbReference>
<protein>
    <submittedName>
        <fullName evidence="4">Heterocyst differentiation protein HetF</fullName>
    </submittedName>
</protein>
<dbReference type="Pfam" id="PF12770">
    <property type="entry name" value="CHAT"/>
    <property type="match status" value="1"/>
</dbReference>
<evidence type="ECO:0000313" key="4">
    <source>
        <dbReference type="EMBL" id="GDZ94175.1"/>
    </source>
</evidence>
<evidence type="ECO:0000256" key="2">
    <source>
        <dbReference type="SAM" id="Phobius"/>
    </source>
</evidence>
<proteinExistence type="predicted"/>
<dbReference type="RefSeq" id="WP_141294352.1">
    <property type="nucleotide sequence ID" value="NZ_BJCD01000041.1"/>
</dbReference>
<comment type="caution">
    <text evidence="4">The sequence shown here is derived from an EMBL/GenBank/DDBJ whole genome shotgun (WGS) entry which is preliminary data.</text>
</comment>
<dbReference type="AlphaFoldDB" id="A0A4P5ZVT8"/>
<organism evidence="4 5">
    <name type="scientific">Planktothrix agardhii CCAP 1459/11A</name>
    <dbReference type="NCBI Taxonomy" id="282420"/>
    <lineage>
        <taxon>Bacteria</taxon>
        <taxon>Bacillati</taxon>
        <taxon>Cyanobacteriota</taxon>
        <taxon>Cyanophyceae</taxon>
        <taxon>Oscillatoriophycideae</taxon>
        <taxon>Oscillatoriales</taxon>
        <taxon>Microcoleaceae</taxon>
        <taxon>Planktothrix</taxon>
    </lineage>
</organism>
<dbReference type="Proteomes" id="UP000299794">
    <property type="component" value="Unassembled WGS sequence"/>
</dbReference>
<accession>A0A4P5ZVT8</accession>
<keyword evidence="2" id="KW-0812">Transmembrane</keyword>
<dbReference type="EMBL" id="BJCD01000041">
    <property type="protein sequence ID" value="GDZ94175.1"/>
    <property type="molecule type" value="Genomic_DNA"/>
</dbReference>
<evidence type="ECO:0000313" key="5">
    <source>
        <dbReference type="Proteomes" id="UP000299794"/>
    </source>
</evidence>
<dbReference type="Gene3D" id="1.25.40.10">
    <property type="entry name" value="Tetratricopeptide repeat domain"/>
    <property type="match status" value="1"/>
</dbReference>
<gene>
    <name evidence="4" type="ORF">PA905_21280</name>
</gene>
<feature type="transmembrane region" description="Helical" evidence="2">
    <location>
        <begin position="534"/>
        <end position="552"/>
    </location>
</feature>
<feature type="domain" description="CHAT" evidence="3">
    <location>
        <begin position="90"/>
        <end position="386"/>
    </location>
</feature>